<feature type="compositionally biased region" description="Acidic residues" evidence="1">
    <location>
        <begin position="616"/>
        <end position="632"/>
    </location>
</feature>
<proteinExistence type="predicted"/>
<feature type="region of interest" description="Disordered" evidence="1">
    <location>
        <begin position="721"/>
        <end position="751"/>
    </location>
</feature>
<dbReference type="GO" id="GO:0005634">
    <property type="term" value="C:nucleus"/>
    <property type="evidence" value="ECO:0000318"/>
    <property type="project" value="GO_Central"/>
</dbReference>
<feature type="compositionally biased region" description="Basic and acidic residues" evidence="1">
    <location>
        <begin position="472"/>
        <end position="482"/>
    </location>
</feature>
<feature type="region of interest" description="Disordered" evidence="1">
    <location>
        <begin position="472"/>
        <end position="505"/>
    </location>
</feature>
<evidence type="ECO:0000313" key="2">
    <source>
        <dbReference type="EMBL" id="GAQ92583.1"/>
    </source>
</evidence>
<dbReference type="EMBL" id="DF238010">
    <property type="protein sequence ID" value="GAQ92583.1"/>
    <property type="molecule type" value="Genomic_DNA"/>
</dbReference>
<sequence length="751" mass="81907">MDVNGIFGEARRASENADQVEYAVFLDEVMVGKGEQAQSRQLLEECKMALLNLVQPIIDGYIWQKDAFDLRVVDIPGVGPGWKVEDGEQAGGGTADTAVPPHLYGSSRFGDNIDDEWFIVFLLMYISRCFPAVTITVRDSDGYFLLIEAAYALPKWLEPDTSANRVFIRRGALHLISPPAGATRRHEPPPISLADALAALRDPSVETRASDRIQSAVQRPIAGYPERARSNQHRARCLLPLRVAHILRQEPQLVAPAVEAFYDRDVDSMKAAAKMAFALPEGSQTPLVKASVQFSRAMYAQLRQQEFQAPKPYPPLPPPHHPDFLSAELGMKLAVGFEMLYADRARYGQTAAEDGEEAPQSRAPPQDDPGWRAFKQSLESRGYFRDFLEGSAEHSRLLAAAVAEYRQTQAAARVNEKQYDPAKRMEDILRMPATAADFPESALPSDDSDAWLFDGETELTQAMRERESEMEVYARERAERQPEGPAGEGSPENAPGEASFDTTRVVDTMKKFVESMSSYQGAEVPPGARRGEEGPDVNIDMDKFMTELEAALGLGSKGGETEEGEDLDSDLDSDMDWDEGGGSDAGESEEGVIARPEMAGPSSRMKEAREVGGGSEEGESDSDDSFMEEYGEVMDQQLSSSTLPQSFVRPSEAVATDSDAAKRASESEPAANSKAETAEEDTSEEPLNVDVNLMKNLLDSYSAQQGLPGPASNLLGMLGLHLPDDEKQAGGSSAFGKESSLGIDDDLEAPD</sequence>
<gene>
    <name evidence="2" type="ORF">KFL_010610030</name>
</gene>
<feature type="region of interest" description="Disordered" evidence="1">
    <location>
        <begin position="350"/>
        <end position="370"/>
    </location>
</feature>
<feature type="compositionally biased region" description="Polar residues" evidence="1">
    <location>
        <begin position="636"/>
        <end position="645"/>
    </location>
</feature>
<protein>
    <submittedName>
        <fullName evidence="2">Uncharacterized protein</fullName>
    </submittedName>
</protein>
<reference evidence="2 3" key="1">
    <citation type="journal article" date="2014" name="Nat. Commun.">
        <title>Klebsormidium flaccidum genome reveals primary factors for plant terrestrial adaptation.</title>
        <authorList>
            <person name="Hori K."/>
            <person name="Maruyama F."/>
            <person name="Fujisawa T."/>
            <person name="Togashi T."/>
            <person name="Yamamoto N."/>
            <person name="Seo M."/>
            <person name="Sato S."/>
            <person name="Yamada T."/>
            <person name="Mori H."/>
            <person name="Tajima N."/>
            <person name="Moriyama T."/>
            <person name="Ikeuchi M."/>
            <person name="Watanabe M."/>
            <person name="Wada H."/>
            <person name="Kobayashi K."/>
            <person name="Saito M."/>
            <person name="Masuda T."/>
            <person name="Sasaki-Sekimoto Y."/>
            <person name="Mashiguchi K."/>
            <person name="Awai K."/>
            <person name="Shimojima M."/>
            <person name="Masuda S."/>
            <person name="Iwai M."/>
            <person name="Nobusawa T."/>
            <person name="Narise T."/>
            <person name="Kondo S."/>
            <person name="Saito H."/>
            <person name="Sato R."/>
            <person name="Murakawa M."/>
            <person name="Ihara Y."/>
            <person name="Oshima-Yamada Y."/>
            <person name="Ohtaka K."/>
            <person name="Satoh M."/>
            <person name="Sonobe K."/>
            <person name="Ishii M."/>
            <person name="Ohtani R."/>
            <person name="Kanamori-Sato M."/>
            <person name="Honoki R."/>
            <person name="Miyazaki D."/>
            <person name="Mochizuki H."/>
            <person name="Umetsu J."/>
            <person name="Higashi K."/>
            <person name="Shibata D."/>
            <person name="Kamiya Y."/>
            <person name="Sato N."/>
            <person name="Nakamura Y."/>
            <person name="Tabata S."/>
            <person name="Ida S."/>
            <person name="Kurokawa K."/>
            <person name="Ohta H."/>
        </authorList>
    </citation>
    <scope>NUCLEOTIDE SEQUENCE [LARGE SCALE GENOMIC DNA]</scope>
    <source>
        <strain evidence="2 3">NIES-2285</strain>
    </source>
</reference>
<feature type="region of interest" description="Disordered" evidence="1">
    <location>
        <begin position="517"/>
        <end position="687"/>
    </location>
</feature>
<organism evidence="2 3">
    <name type="scientific">Klebsormidium nitens</name>
    <name type="common">Green alga</name>
    <name type="synonym">Ulothrix nitens</name>
    <dbReference type="NCBI Taxonomy" id="105231"/>
    <lineage>
        <taxon>Eukaryota</taxon>
        <taxon>Viridiplantae</taxon>
        <taxon>Streptophyta</taxon>
        <taxon>Klebsormidiophyceae</taxon>
        <taxon>Klebsormidiales</taxon>
        <taxon>Klebsormidiaceae</taxon>
        <taxon>Klebsormidium</taxon>
    </lineage>
</organism>
<name>A0A1Y1IPJ8_KLENI</name>
<dbReference type="STRING" id="105231.A0A1Y1IPJ8"/>
<dbReference type="PANTHER" id="PTHR13060:SF0">
    <property type="entry name" value="PROTEIN ECDYSONELESS HOMOLOG"/>
    <property type="match status" value="1"/>
</dbReference>
<dbReference type="OrthoDB" id="27237at2759"/>
<dbReference type="InterPro" id="IPR010770">
    <property type="entry name" value="Ecd"/>
</dbReference>
<evidence type="ECO:0000313" key="3">
    <source>
        <dbReference type="Proteomes" id="UP000054558"/>
    </source>
</evidence>
<dbReference type="AlphaFoldDB" id="A0A1Y1IPJ8"/>
<dbReference type="Pfam" id="PF07093">
    <property type="entry name" value="SGT1"/>
    <property type="match status" value="1"/>
</dbReference>
<dbReference type="PANTHER" id="PTHR13060">
    <property type="entry name" value="SGT1 PROTEIN HSGT1 SUPPRESSOR OF GCR2"/>
    <property type="match status" value="1"/>
</dbReference>
<feature type="compositionally biased region" description="Acidic residues" evidence="1">
    <location>
        <begin position="561"/>
        <end position="590"/>
    </location>
</feature>
<accession>A0A1Y1IPJ8</accession>
<evidence type="ECO:0000256" key="1">
    <source>
        <dbReference type="SAM" id="MobiDB-lite"/>
    </source>
</evidence>
<keyword evidence="3" id="KW-1185">Reference proteome</keyword>
<dbReference type="OMA" id="TKDYIWQ"/>
<dbReference type="Proteomes" id="UP000054558">
    <property type="component" value="Unassembled WGS sequence"/>
</dbReference>